<evidence type="ECO:0000313" key="3">
    <source>
        <dbReference type="Proteomes" id="UP001396334"/>
    </source>
</evidence>
<dbReference type="EMBL" id="JBBPBN010000015">
    <property type="protein sequence ID" value="KAK9023932.1"/>
    <property type="molecule type" value="Genomic_DNA"/>
</dbReference>
<dbReference type="Proteomes" id="UP001396334">
    <property type="component" value="Unassembled WGS sequence"/>
</dbReference>
<evidence type="ECO:0000313" key="2">
    <source>
        <dbReference type="EMBL" id="KAK9023932.1"/>
    </source>
</evidence>
<feature type="compositionally biased region" description="Polar residues" evidence="1">
    <location>
        <begin position="1"/>
        <end position="10"/>
    </location>
</feature>
<protein>
    <submittedName>
        <fullName evidence="2">Uncharacterized protein</fullName>
    </submittedName>
</protein>
<feature type="region of interest" description="Disordered" evidence="1">
    <location>
        <begin position="1"/>
        <end position="24"/>
    </location>
</feature>
<name>A0ABR2SG86_9ROSI</name>
<proteinExistence type="predicted"/>
<organism evidence="2 3">
    <name type="scientific">Hibiscus sabdariffa</name>
    <name type="common">roselle</name>
    <dbReference type="NCBI Taxonomy" id="183260"/>
    <lineage>
        <taxon>Eukaryota</taxon>
        <taxon>Viridiplantae</taxon>
        <taxon>Streptophyta</taxon>
        <taxon>Embryophyta</taxon>
        <taxon>Tracheophyta</taxon>
        <taxon>Spermatophyta</taxon>
        <taxon>Magnoliopsida</taxon>
        <taxon>eudicotyledons</taxon>
        <taxon>Gunneridae</taxon>
        <taxon>Pentapetalae</taxon>
        <taxon>rosids</taxon>
        <taxon>malvids</taxon>
        <taxon>Malvales</taxon>
        <taxon>Malvaceae</taxon>
        <taxon>Malvoideae</taxon>
        <taxon>Hibiscus</taxon>
    </lineage>
</organism>
<comment type="caution">
    <text evidence="2">The sequence shown here is derived from an EMBL/GenBank/DDBJ whole genome shotgun (WGS) entry which is preliminary data.</text>
</comment>
<evidence type="ECO:0000256" key="1">
    <source>
        <dbReference type="SAM" id="MobiDB-lite"/>
    </source>
</evidence>
<gene>
    <name evidence="2" type="ORF">V6N11_004119</name>
</gene>
<reference evidence="2 3" key="1">
    <citation type="journal article" date="2024" name="G3 (Bethesda)">
        <title>Genome assembly of Hibiscus sabdariffa L. provides insights into metabolisms of medicinal natural products.</title>
        <authorList>
            <person name="Kim T."/>
        </authorList>
    </citation>
    <scope>NUCLEOTIDE SEQUENCE [LARGE SCALE GENOMIC DNA]</scope>
    <source>
        <strain evidence="2">TK-2024</strain>
        <tissue evidence="2">Old leaves</tissue>
    </source>
</reference>
<accession>A0ABR2SG86</accession>
<sequence>MSGFTSTSNDVPFVKSISHKGQSDKSKAWSMQTWISALCVARFWFQAHQVGNGNDDERMDPLSYDASK</sequence>
<keyword evidence="3" id="KW-1185">Reference proteome</keyword>